<dbReference type="AlphaFoldDB" id="A0A8J7RNG4"/>
<comment type="caution">
    <text evidence="1">The sequence shown here is derived from an EMBL/GenBank/DDBJ whole genome shotgun (WGS) entry which is preliminary data.</text>
</comment>
<dbReference type="RefSeq" id="WP_210512156.1">
    <property type="nucleotide sequence ID" value="NZ_JAFIDN010000007.1"/>
</dbReference>
<accession>A0A8J7RNG4</accession>
<sequence length="242" mass="27864">MKKKEKKYIQTIHTSRTIMFDELKALISHGAFEEEEIIALNVFNKQSGSGIRKTLNFLSKLYDFRDDNQLWRIFLFMWKMSNEADQRVLSLLYAVYKDDLLRASIPVVLNTPKGKKIQVEKLQDKLYDQFPDRYTPKTMLSAAQNVASSWKKAAYIEGKVRNIRIPIQPGYPVVLFALFLGERDGLVGKDLLSTTWIKVLDQPLSRIKELLASAALNDLIEYQEAGGIIIIRLQKLHNKITS</sequence>
<keyword evidence="2" id="KW-1185">Reference proteome</keyword>
<dbReference type="Proteomes" id="UP000673975">
    <property type="component" value="Unassembled WGS sequence"/>
</dbReference>
<name>A0A8J7RNG4_9BACT</name>
<reference evidence="1" key="1">
    <citation type="submission" date="2021-02" db="EMBL/GenBank/DDBJ databases">
        <title>Natronogracilivirga saccharolytica gen. nov. sp. nov. a new anaerobic, haloalkiliphilic carbohydrate-fermenting bacterium from soda lake and proposing of Cyclonatronumiaceae fam. nov. in the phylum Balneolaeota.</title>
        <authorList>
            <person name="Zhilina T.N."/>
            <person name="Sorokin D.Y."/>
            <person name="Zavarzina D.G."/>
            <person name="Toshchakov S.V."/>
            <person name="Kublanov I.V."/>
        </authorList>
    </citation>
    <scope>NUCLEOTIDE SEQUENCE</scope>
    <source>
        <strain evidence="1">Z-1702</strain>
    </source>
</reference>
<gene>
    <name evidence="1" type="ORF">NATSA_09850</name>
</gene>
<protein>
    <submittedName>
        <fullName evidence="1">Uncharacterized protein</fullName>
    </submittedName>
</protein>
<proteinExistence type="predicted"/>
<evidence type="ECO:0000313" key="1">
    <source>
        <dbReference type="EMBL" id="MBP3192964.1"/>
    </source>
</evidence>
<organism evidence="1 2">
    <name type="scientific">Natronogracilivirga saccharolytica</name>
    <dbReference type="NCBI Taxonomy" id="2812953"/>
    <lineage>
        <taxon>Bacteria</taxon>
        <taxon>Pseudomonadati</taxon>
        <taxon>Balneolota</taxon>
        <taxon>Balneolia</taxon>
        <taxon>Balneolales</taxon>
        <taxon>Cyclonatronaceae</taxon>
        <taxon>Natronogracilivirga</taxon>
    </lineage>
</organism>
<dbReference type="EMBL" id="JAFIDN010000007">
    <property type="protein sequence ID" value="MBP3192964.1"/>
    <property type="molecule type" value="Genomic_DNA"/>
</dbReference>
<evidence type="ECO:0000313" key="2">
    <source>
        <dbReference type="Proteomes" id="UP000673975"/>
    </source>
</evidence>